<dbReference type="Proteomes" id="UP001596990">
    <property type="component" value="Unassembled WGS sequence"/>
</dbReference>
<keyword evidence="3" id="KW-1185">Reference proteome</keyword>
<reference evidence="3" key="1">
    <citation type="journal article" date="2019" name="Int. J. Syst. Evol. Microbiol.">
        <title>The Global Catalogue of Microorganisms (GCM) 10K type strain sequencing project: providing services to taxonomists for standard genome sequencing and annotation.</title>
        <authorList>
            <consortium name="The Broad Institute Genomics Platform"/>
            <consortium name="The Broad Institute Genome Sequencing Center for Infectious Disease"/>
            <person name="Wu L."/>
            <person name="Ma J."/>
        </authorList>
    </citation>
    <scope>NUCLEOTIDE SEQUENCE [LARGE SCALE GENOMIC DNA]</scope>
    <source>
        <strain evidence="3">CCUG 56607</strain>
    </source>
</reference>
<evidence type="ECO:0000313" key="2">
    <source>
        <dbReference type="EMBL" id="MFD1020147.1"/>
    </source>
</evidence>
<protein>
    <recommendedName>
        <fullName evidence="4">F-box domain-containing protein</fullName>
    </recommendedName>
</protein>
<proteinExistence type="predicted"/>
<gene>
    <name evidence="2" type="ORF">ACFQ2J_13250</name>
</gene>
<feature type="coiled-coil region" evidence="1">
    <location>
        <begin position="6"/>
        <end position="40"/>
    </location>
</feature>
<evidence type="ECO:0000313" key="3">
    <source>
        <dbReference type="Proteomes" id="UP001596990"/>
    </source>
</evidence>
<accession>A0ABW3L2Z1</accession>
<sequence>MTEARQRDYSEEYRRLQEDLQKVEEDRIASEKKLEARKREWKSVQTSNLFKLVTAAKQLKHSLLSPKEERNYEQSDQECERAILTPEVVLASDFSLQPDQLASVIEEINVNQQIGLRTALLHFSTRAIDPTIASLLDEYEGVVILRPRDEVTCQLLLIHHPNVLEKPIAKLPHIKPEIVKVVMETAPNDQAGGYSLRKVSRNLLDVADKRARWYPYDETVKAAIHNWDHRDLRYIKLSYNTWVNNQGKSNYSMYLDESLITKTEGAEGID</sequence>
<dbReference type="EMBL" id="JBHTKL010000005">
    <property type="protein sequence ID" value="MFD1020147.1"/>
    <property type="molecule type" value="Genomic_DNA"/>
</dbReference>
<keyword evidence="1" id="KW-0175">Coiled coil</keyword>
<comment type="caution">
    <text evidence="2">The sequence shown here is derived from an EMBL/GenBank/DDBJ whole genome shotgun (WGS) entry which is preliminary data.</text>
</comment>
<organism evidence="2 3">
    <name type="scientific">Thalassobacillus hwangdonensis</name>
    <dbReference type="NCBI Taxonomy" id="546108"/>
    <lineage>
        <taxon>Bacteria</taxon>
        <taxon>Bacillati</taxon>
        <taxon>Bacillota</taxon>
        <taxon>Bacilli</taxon>
        <taxon>Bacillales</taxon>
        <taxon>Bacillaceae</taxon>
        <taxon>Thalassobacillus</taxon>
    </lineage>
</organism>
<name>A0ABW3L2Z1_9BACI</name>
<evidence type="ECO:0008006" key="4">
    <source>
        <dbReference type="Google" id="ProtNLM"/>
    </source>
</evidence>
<dbReference type="RefSeq" id="WP_386061233.1">
    <property type="nucleotide sequence ID" value="NZ_JBHTKL010000005.1"/>
</dbReference>
<evidence type="ECO:0000256" key="1">
    <source>
        <dbReference type="SAM" id="Coils"/>
    </source>
</evidence>